<gene>
    <name evidence="2" type="ORF">S12H4_46170</name>
</gene>
<feature type="non-terminal residue" evidence="2">
    <location>
        <position position="104"/>
    </location>
</feature>
<dbReference type="PANTHER" id="PTHR44520">
    <property type="entry name" value="RESPONSE REGULATOR RCP1-RELATED"/>
    <property type="match status" value="1"/>
</dbReference>
<dbReference type="PROSITE" id="PS50110">
    <property type="entry name" value="RESPONSE_REGULATORY"/>
    <property type="match status" value="1"/>
</dbReference>
<organism evidence="2">
    <name type="scientific">marine sediment metagenome</name>
    <dbReference type="NCBI Taxonomy" id="412755"/>
    <lineage>
        <taxon>unclassified sequences</taxon>
        <taxon>metagenomes</taxon>
        <taxon>ecological metagenomes</taxon>
    </lineage>
</organism>
<proteinExistence type="predicted"/>
<dbReference type="InterPro" id="IPR052893">
    <property type="entry name" value="TCS_response_regulator"/>
</dbReference>
<dbReference type="AlphaFoldDB" id="X1UAW5"/>
<dbReference type="PANTHER" id="PTHR44520:SF2">
    <property type="entry name" value="RESPONSE REGULATOR RCP1"/>
    <property type="match status" value="1"/>
</dbReference>
<dbReference type="GO" id="GO:0000160">
    <property type="term" value="P:phosphorelay signal transduction system"/>
    <property type="evidence" value="ECO:0007669"/>
    <property type="project" value="InterPro"/>
</dbReference>
<dbReference type="EMBL" id="BARW01028619">
    <property type="protein sequence ID" value="GAJ14678.1"/>
    <property type="molecule type" value="Genomic_DNA"/>
</dbReference>
<dbReference type="InterPro" id="IPR011006">
    <property type="entry name" value="CheY-like_superfamily"/>
</dbReference>
<dbReference type="InterPro" id="IPR001789">
    <property type="entry name" value="Sig_transdc_resp-reg_receiver"/>
</dbReference>
<reference evidence="2" key="1">
    <citation type="journal article" date="2014" name="Front. Microbiol.">
        <title>High frequency of phylogenetically diverse reductive dehalogenase-homologous genes in deep subseafloor sedimentary metagenomes.</title>
        <authorList>
            <person name="Kawai M."/>
            <person name="Futagami T."/>
            <person name="Toyoda A."/>
            <person name="Takaki Y."/>
            <person name="Nishi S."/>
            <person name="Hori S."/>
            <person name="Arai W."/>
            <person name="Tsubouchi T."/>
            <person name="Morono Y."/>
            <person name="Uchiyama I."/>
            <person name="Ito T."/>
            <person name="Fujiyama A."/>
            <person name="Inagaki F."/>
            <person name="Takami H."/>
        </authorList>
    </citation>
    <scope>NUCLEOTIDE SEQUENCE</scope>
    <source>
        <strain evidence="2">Expedition CK06-06</strain>
    </source>
</reference>
<sequence>MRENVVILIVEDDEGHYILTKHCLRRADISNEIVWFADGQEALDFLYKRGNGAEFDEAKKYLMLLDIRLPKIDGIKILETIKKDDKLQKIPIIMLTTSDDQRQA</sequence>
<dbReference type="Gene3D" id="3.40.50.2300">
    <property type="match status" value="1"/>
</dbReference>
<name>X1UAW5_9ZZZZ</name>
<feature type="domain" description="Response regulatory" evidence="1">
    <location>
        <begin position="6"/>
        <end position="104"/>
    </location>
</feature>
<accession>X1UAW5</accession>
<evidence type="ECO:0000259" key="1">
    <source>
        <dbReference type="PROSITE" id="PS50110"/>
    </source>
</evidence>
<dbReference type="Pfam" id="PF00072">
    <property type="entry name" value="Response_reg"/>
    <property type="match status" value="1"/>
</dbReference>
<evidence type="ECO:0000313" key="2">
    <source>
        <dbReference type="EMBL" id="GAJ14678.1"/>
    </source>
</evidence>
<comment type="caution">
    <text evidence="2">The sequence shown here is derived from an EMBL/GenBank/DDBJ whole genome shotgun (WGS) entry which is preliminary data.</text>
</comment>
<protein>
    <recommendedName>
        <fullName evidence="1">Response regulatory domain-containing protein</fullName>
    </recommendedName>
</protein>
<dbReference type="SUPFAM" id="SSF52172">
    <property type="entry name" value="CheY-like"/>
    <property type="match status" value="1"/>
</dbReference>